<dbReference type="InterPro" id="IPR054508">
    <property type="entry name" value="PIR1-like_C"/>
</dbReference>
<feature type="region of interest" description="Disordered" evidence="1">
    <location>
        <begin position="327"/>
        <end position="368"/>
    </location>
</feature>
<dbReference type="OrthoDB" id="4657524at2759"/>
<dbReference type="EMBL" id="NCSJ02000089">
    <property type="protein sequence ID" value="RFU30873.1"/>
    <property type="molecule type" value="Genomic_DNA"/>
</dbReference>
<evidence type="ECO:0000256" key="2">
    <source>
        <dbReference type="SAM" id="SignalP"/>
    </source>
</evidence>
<dbReference type="Pfam" id="PF09792">
    <property type="entry name" value="But2"/>
    <property type="match status" value="1"/>
</dbReference>
<evidence type="ECO:0000313" key="6">
    <source>
        <dbReference type="Proteomes" id="UP000258309"/>
    </source>
</evidence>
<feature type="domain" description="Ubiquitin 3 binding protein But2 C-terminal" evidence="3">
    <location>
        <begin position="429"/>
        <end position="569"/>
    </location>
</feature>
<evidence type="ECO:0000259" key="3">
    <source>
        <dbReference type="Pfam" id="PF09792"/>
    </source>
</evidence>
<organism evidence="5 6">
    <name type="scientific">Scytalidium lignicola</name>
    <name type="common">Hyphomycete</name>
    <dbReference type="NCBI Taxonomy" id="5539"/>
    <lineage>
        <taxon>Eukaryota</taxon>
        <taxon>Fungi</taxon>
        <taxon>Dikarya</taxon>
        <taxon>Ascomycota</taxon>
        <taxon>Pezizomycotina</taxon>
        <taxon>Leotiomycetes</taxon>
        <taxon>Leotiomycetes incertae sedis</taxon>
        <taxon>Scytalidium</taxon>
    </lineage>
</organism>
<feature type="domain" description="Cell wall mannoprotein PIR1-like C-terminal" evidence="4">
    <location>
        <begin position="61"/>
        <end position="134"/>
    </location>
</feature>
<feature type="signal peptide" evidence="2">
    <location>
        <begin position="1"/>
        <end position="15"/>
    </location>
</feature>
<dbReference type="Proteomes" id="UP000258309">
    <property type="component" value="Unassembled WGS sequence"/>
</dbReference>
<keyword evidence="2" id="KW-0732">Signal</keyword>
<dbReference type="OMA" id="RSDSCCF"/>
<dbReference type="AlphaFoldDB" id="A0A3E2HCK4"/>
<evidence type="ECO:0000259" key="4">
    <source>
        <dbReference type="Pfam" id="PF22799"/>
    </source>
</evidence>
<dbReference type="STRING" id="5539.A0A3E2HCK4"/>
<evidence type="ECO:0000313" key="5">
    <source>
        <dbReference type="EMBL" id="RFU30873.1"/>
    </source>
</evidence>
<feature type="chain" id="PRO_5017828566" evidence="2">
    <location>
        <begin position="16"/>
        <end position="579"/>
    </location>
</feature>
<feature type="region of interest" description="Disordered" evidence="1">
    <location>
        <begin position="222"/>
        <end position="291"/>
    </location>
</feature>
<reference evidence="5 6" key="1">
    <citation type="submission" date="2018-05" db="EMBL/GenBank/DDBJ databases">
        <title>Draft genome sequence of Scytalidium lignicola DSM 105466, a ubiquitous saprotrophic fungus.</title>
        <authorList>
            <person name="Buettner E."/>
            <person name="Gebauer A.M."/>
            <person name="Hofrichter M."/>
            <person name="Liers C."/>
            <person name="Kellner H."/>
        </authorList>
    </citation>
    <scope>NUCLEOTIDE SEQUENCE [LARGE SCALE GENOMIC DNA]</scope>
    <source>
        <strain evidence="5 6">DSM 105466</strain>
    </source>
</reference>
<keyword evidence="6" id="KW-1185">Reference proteome</keyword>
<protein>
    <submittedName>
        <fullName evidence="5">Uncharacterized protein</fullName>
    </submittedName>
</protein>
<dbReference type="PANTHER" id="PTHR39613:SF1">
    <property type="entry name" value="ANCHORED CELL WALL PROTEIN, PUTATIVE (AFU_ORTHOLOGUE AFUA_4G08960)-RELATED"/>
    <property type="match status" value="1"/>
</dbReference>
<comment type="caution">
    <text evidence="5">The sequence shown here is derived from an EMBL/GenBank/DDBJ whole genome shotgun (WGS) entry which is preliminary data.</text>
</comment>
<dbReference type="Pfam" id="PF22799">
    <property type="entry name" value="PIR1-like_C"/>
    <property type="match status" value="1"/>
</dbReference>
<proteinExistence type="predicted"/>
<dbReference type="InterPro" id="IPR018620">
    <property type="entry name" value="Ubiquitin3-bd_protein_But2_C"/>
</dbReference>
<feature type="compositionally biased region" description="Low complexity" evidence="1">
    <location>
        <begin position="330"/>
        <end position="368"/>
    </location>
</feature>
<feature type="non-terminal residue" evidence="5">
    <location>
        <position position="1"/>
    </location>
</feature>
<feature type="compositionally biased region" description="Pro residues" evidence="1">
    <location>
        <begin position="273"/>
        <end position="284"/>
    </location>
</feature>
<dbReference type="PANTHER" id="PTHR39613">
    <property type="entry name" value="ANCHORED CELL WALL PROTEIN, PUTATIVE (AFU_ORTHOLOGUE AFUA_4G08960)-RELATED"/>
    <property type="match status" value="1"/>
</dbReference>
<accession>A0A3E2HCK4</accession>
<feature type="compositionally biased region" description="Low complexity" evidence="1">
    <location>
        <begin position="222"/>
        <end position="236"/>
    </location>
</feature>
<evidence type="ECO:0000256" key="1">
    <source>
        <dbReference type="SAM" id="MobiDB-lite"/>
    </source>
</evidence>
<feature type="non-terminal residue" evidence="5">
    <location>
        <position position="579"/>
    </location>
</feature>
<sequence length="579" mass="58739">MYSLVAFLAIGGVSAVSIPRSTCSFQLTASGGQSGTVGQLPDGQNRIGGGYPQATYTIGSGVITDSTGRGCILTPSIEQWQCDTGATPASGFSIGGNGRFNHSGSTVFYACPASDTEWNIYTTPVAGQLKCVEISLTASGCGSGAPSAPSITKTSKVWSNSTVVPPPASSVEYTTSTIYTTSVSTIISCAPTVTNCPARSTVLTTVTIPVSTTVCPVASATTSPAASIQTTPASPSVPVISTPKSTKVPETPTITETAPVAPTTTPAQQTTPGSPPSPPSPPASEGPSTVTVTVYQQQCTCGPETQIPPPVATVPGVSSTTAIVPPPTAPTSTPAVSSTPLAPTTTPETSKTIETTKPAVPTTSVVPTTPAVPTTKTYYTNTTSSVHATTYSSSSQVSTTKSSIATSTQPASTCTPTVLTGSSTSGNYQYPHLIVPISSSTPNTAAGTSYFGTISSNTSTIFNFDIPPTYSGHTCSLIFLLPEKSQLETSSYTFSGSGSIDVSQLSSVAAQGTTWSNAPSVASDLGDFTITPGSSTLVKSFACPAGTAVSYELSAVGDTYLNYFQDWNPSPIGLYITTC</sequence>
<gene>
    <name evidence="5" type="ORF">B7463_g5437</name>
</gene>
<name>A0A3E2HCK4_SCYLI</name>
<feature type="compositionally biased region" description="Low complexity" evidence="1">
    <location>
        <begin position="248"/>
        <end position="272"/>
    </location>
</feature>